<reference evidence="3" key="1">
    <citation type="submission" date="2017-02" db="UniProtKB">
        <authorList>
            <consortium name="WormBaseParasite"/>
        </authorList>
    </citation>
    <scope>IDENTIFICATION</scope>
</reference>
<keyword evidence="2" id="KW-1185">Reference proteome</keyword>
<reference evidence="1 2" key="2">
    <citation type="submission" date="2018-11" db="EMBL/GenBank/DDBJ databases">
        <authorList>
            <consortium name="Pathogen Informatics"/>
        </authorList>
    </citation>
    <scope>NUCLEOTIDE SEQUENCE [LARGE SCALE GENOMIC DNA]</scope>
</reference>
<organism evidence="3">
    <name type="scientific">Anisakis simplex</name>
    <name type="common">Herring worm</name>
    <dbReference type="NCBI Taxonomy" id="6269"/>
    <lineage>
        <taxon>Eukaryota</taxon>
        <taxon>Metazoa</taxon>
        <taxon>Ecdysozoa</taxon>
        <taxon>Nematoda</taxon>
        <taxon>Chromadorea</taxon>
        <taxon>Rhabditida</taxon>
        <taxon>Spirurina</taxon>
        <taxon>Ascaridomorpha</taxon>
        <taxon>Ascaridoidea</taxon>
        <taxon>Anisakidae</taxon>
        <taxon>Anisakis</taxon>
        <taxon>Anisakis simplex complex</taxon>
    </lineage>
</organism>
<accession>A0A0M3KFX0</accession>
<dbReference type="OrthoDB" id="10581107at2759"/>
<evidence type="ECO:0000313" key="2">
    <source>
        <dbReference type="Proteomes" id="UP000267096"/>
    </source>
</evidence>
<sequence length="75" mass="8250">MRTTLQASYCSTQANAPFVFTIQPPTPSINADNYYSEGMMSPYRAAYREALSTACYPFAEPSAAYCSQHTSTDTC</sequence>
<dbReference type="AlphaFoldDB" id="A0A0M3KFX0"/>
<proteinExistence type="predicted"/>
<protein>
    <submittedName>
        <fullName evidence="1 3">Uncharacterized protein</fullName>
    </submittedName>
</protein>
<name>A0A0M3KFX0_ANISI</name>
<dbReference type="Proteomes" id="UP000267096">
    <property type="component" value="Unassembled WGS sequence"/>
</dbReference>
<gene>
    <name evidence="1" type="ORF">ASIM_LOCUS19266</name>
</gene>
<evidence type="ECO:0000313" key="1">
    <source>
        <dbReference type="EMBL" id="VDK68480.1"/>
    </source>
</evidence>
<evidence type="ECO:0000313" key="3">
    <source>
        <dbReference type="WBParaSite" id="ASIM_0001988101-mRNA-1"/>
    </source>
</evidence>
<dbReference type="WBParaSite" id="ASIM_0001988101-mRNA-1">
    <property type="protein sequence ID" value="ASIM_0001988101-mRNA-1"/>
    <property type="gene ID" value="ASIM_0001988101"/>
</dbReference>
<dbReference type="EMBL" id="UYRR01036939">
    <property type="protein sequence ID" value="VDK68480.1"/>
    <property type="molecule type" value="Genomic_DNA"/>
</dbReference>